<gene>
    <name evidence="2" type="ORF">PAT3040_03158</name>
</gene>
<protein>
    <submittedName>
        <fullName evidence="2">Uncharacterized protein</fullName>
    </submittedName>
</protein>
<proteinExistence type="predicted"/>
<dbReference type="Proteomes" id="UP000245202">
    <property type="component" value="Unassembled WGS sequence"/>
</dbReference>
<evidence type="ECO:0000256" key="1">
    <source>
        <dbReference type="SAM" id="MobiDB-lite"/>
    </source>
</evidence>
<feature type="region of interest" description="Disordered" evidence="1">
    <location>
        <begin position="18"/>
        <end position="62"/>
    </location>
</feature>
<name>A0A2R5EPF2_9BACL</name>
<reference evidence="2 3" key="1">
    <citation type="submission" date="2017-08" db="EMBL/GenBank/DDBJ databases">
        <title>Substantial Increase in Enzyme Production by Combined Drug-Resistance Mutations in Paenibacillus agaridevorans.</title>
        <authorList>
            <person name="Tanaka Y."/>
            <person name="Funane K."/>
            <person name="Hosaka T."/>
            <person name="Shiwa Y."/>
            <person name="Fujita N."/>
            <person name="Miyazaki T."/>
            <person name="Yoshikawa H."/>
            <person name="Murakami K."/>
            <person name="Kasahara K."/>
            <person name="Inaoka T."/>
            <person name="Hiraga Y."/>
            <person name="Ochi K."/>
        </authorList>
    </citation>
    <scope>NUCLEOTIDE SEQUENCE [LARGE SCALE GENOMIC DNA]</scope>
    <source>
        <strain evidence="2 3">T-3040</strain>
    </source>
</reference>
<evidence type="ECO:0000313" key="3">
    <source>
        <dbReference type="Proteomes" id="UP000245202"/>
    </source>
</evidence>
<keyword evidence="3" id="KW-1185">Reference proteome</keyword>
<dbReference type="EMBL" id="BDQX01000171">
    <property type="protein sequence ID" value="GBG08570.1"/>
    <property type="molecule type" value="Genomic_DNA"/>
</dbReference>
<accession>A0A2R5EPF2</accession>
<feature type="compositionally biased region" description="Polar residues" evidence="1">
    <location>
        <begin position="30"/>
        <end position="39"/>
    </location>
</feature>
<feature type="compositionally biased region" description="Basic residues" evidence="1">
    <location>
        <begin position="40"/>
        <end position="54"/>
    </location>
</feature>
<organism evidence="2 3">
    <name type="scientific">Paenibacillus agaridevorans</name>
    <dbReference type="NCBI Taxonomy" id="171404"/>
    <lineage>
        <taxon>Bacteria</taxon>
        <taxon>Bacillati</taxon>
        <taxon>Bacillota</taxon>
        <taxon>Bacilli</taxon>
        <taxon>Bacillales</taxon>
        <taxon>Paenibacillaceae</taxon>
        <taxon>Paenibacillus</taxon>
    </lineage>
</organism>
<comment type="caution">
    <text evidence="2">The sequence shown here is derived from an EMBL/GenBank/DDBJ whole genome shotgun (WGS) entry which is preliminary data.</text>
</comment>
<sequence>MFIKSNYSFNTSLTYNKYDSCMQDKKPNGGKSNESNQIRSPHRHAHERTAHGRAVRQIQSGG</sequence>
<dbReference type="AlphaFoldDB" id="A0A2R5EPF2"/>
<evidence type="ECO:0000313" key="2">
    <source>
        <dbReference type="EMBL" id="GBG08570.1"/>
    </source>
</evidence>